<keyword evidence="3" id="KW-1185">Reference proteome</keyword>
<name>A0ABV9KWS9_9BACT</name>
<proteinExistence type="predicted"/>
<evidence type="ECO:0000313" key="3">
    <source>
        <dbReference type="Proteomes" id="UP001596023"/>
    </source>
</evidence>
<dbReference type="InterPro" id="IPR053830">
    <property type="entry name" value="DUF6922"/>
</dbReference>
<dbReference type="Pfam" id="PF21956">
    <property type="entry name" value="DUF6922"/>
    <property type="match status" value="1"/>
</dbReference>
<dbReference type="Gene3D" id="1.10.260.40">
    <property type="entry name" value="lambda repressor-like DNA-binding domains"/>
    <property type="match status" value="1"/>
</dbReference>
<organism evidence="2 3">
    <name type="scientific">Dysgonomonas termitidis</name>
    <dbReference type="NCBI Taxonomy" id="1516126"/>
    <lineage>
        <taxon>Bacteria</taxon>
        <taxon>Pseudomonadati</taxon>
        <taxon>Bacteroidota</taxon>
        <taxon>Bacteroidia</taxon>
        <taxon>Bacteroidales</taxon>
        <taxon>Dysgonomonadaceae</taxon>
        <taxon>Dysgonomonas</taxon>
    </lineage>
</organism>
<reference evidence="3" key="1">
    <citation type="journal article" date="2019" name="Int. J. Syst. Evol. Microbiol.">
        <title>The Global Catalogue of Microorganisms (GCM) 10K type strain sequencing project: providing services to taxonomists for standard genome sequencing and annotation.</title>
        <authorList>
            <consortium name="The Broad Institute Genomics Platform"/>
            <consortium name="The Broad Institute Genome Sequencing Center for Infectious Disease"/>
            <person name="Wu L."/>
            <person name="Ma J."/>
        </authorList>
    </citation>
    <scope>NUCLEOTIDE SEQUENCE [LARGE SCALE GENOMIC DNA]</scope>
    <source>
        <strain evidence="3">CCUG 66188</strain>
    </source>
</reference>
<dbReference type="InterPro" id="IPR010982">
    <property type="entry name" value="Lambda_DNA-bd_dom_sf"/>
</dbReference>
<protein>
    <submittedName>
        <fullName evidence="2">Transcriptional regulator</fullName>
    </submittedName>
</protein>
<comment type="caution">
    <text evidence="2">The sequence shown here is derived from an EMBL/GenBank/DDBJ whole genome shotgun (WGS) entry which is preliminary data.</text>
</comment>
<dbReference type="RefSeq" id="WP_379997215.1">
    <property type="nucleotide sequence ID" value="NZ_JBHSGN010000078.1"/>
</dbReference>
<dbReference type="EMBL" id="JBHSGN010000078">
    <property type="protein sequence ID" value="MFC4674682.1"/>
    <property type="molecule type" value="Genomic_DNA"/>
</dbReference>
<dbReference type="Proteomes" id="UP001596023">
    <property type="component" value="Unassembled WGS sequence"/>
</dbReference>
<feature type="domain" description="DUF6922" evidence="1">
    <location>
        <begin position="98"/>
        <end position="149"/>
    </location>
</feature>
<accession>A0ABV9KWS9</accession>
<evidence type="ECO:0000259" key="1">
    <source>
        <dbReference type="Pfam" id="PF21956"/>
    </source>
</evidence>
<evidence type="ECO:0000313" key="2">
    <source>
        <dbReference type="EMBL" id="MFC4674682.1"/>
    </source>
</evidence>
<dbReference type="SUPFAM" id="SSF47413">
    <property type="entry name" value="lambda repressor-like DNA-binding domains"/>
    <property type="match status" value="1"/>
</dbReference>
<gene>
    <name evidence="2" type="ORF">ACFO6W_13340</name>
</gene>
<sequence length="170" mass="20144">MNPIIDLIKGIHPGIYLDRELKKRKMAKSRFALSIDEYPQTLVAITKGKRRMNPELALKIEQALNIEEGFFMILQVYHDIALLKKKKCKDYHPDLTKINPTLFWDTRIENIDWVKNKRSVIRRIFERGNEQEKAEIFRFYGKDTINEALNFYTDIKPSVRDKANKFLSKV</sequence>